<accession>A0A1E3ACT2</accession>
<dbReference type="PATRIC" id="fig|1432052.4.peg.2396"/>
<evidence type="ECO:0000256" key="2">
    <source>
        <dbReference type="PROSITE-ProRule" id="PRU00335"/>
    </source>
</evidence>
<dbReference type="PROSITE" id="PS50977">
    <property type="entry name" value="HTH_TETR_2"/>
    <property type="match status" value="1"/>
</dbReference>
<evidence type="ECO:0000259" key="3">
    <source>
        <dbReference type="PROSITE" id="PS50977"/>
    </source>
</evidence>
<dbReference type="Proteomes" id="UP000094067">
    <property type="component" value="Unassembled WGS sequence"/>
</dbReference>
<dbReference type="GO" id="GO:0003677">
    <property type="term" value="F:DNA binding"/>
    <property type="evidence" value="ECO:0007669"/>
    <property type="project" value="UniProtKB-UniRule"/>
</dbReference>
<protein>
    <recommendedName>
        <fullName evidence="3">HTH tetR-type domain-containing protein</fullName>
    </recommendedName>
</protein>
<feature type="DNA-binding region" description="H-T-H motif" evidence="2">
    <location>
        <begin position="28"/>
        <end position="47"/>
    </location>
</feature>
<sequence>MPKQRITKEMVVEAAFEIARKEGAEKVIVKNIAERLGCSVQPIYSYCSNMEGLREELVERTRTFMKDYIASRLDRTNYFWSMGQAQIYFAKEEPNLFKMYFLRRRQDISSLQELYTKEGSPDMGEYLSQTLQISLEKARELHLNMIIYTMGIASILATTGSDIPEEEISDRLEKAYHAFCAQSREEHNE</sequence>
<evidence type="ECO:0000313" key="5">
    <source>
        <dbReference type="Proteomes" id="UP000094067"/>
    </source>
</evidence>
<reference evidence="4 5" key="1">
    <citation type="submission" date="2016-07" db="EMBL/GenBank/DDBJ databases">
        <title>Characterization of isolates of Eisenbergiella tayi derived from blood cultures, using whole genome sequencing.</title>
        <authorList>
            <person name="Burdz T."/>
            <person name="Wiebe D."/>
            <person name="Huynh C."/>
            <person name="Bernard K."/>
        </authorList>
    </citation>
    <scope>NUCLEOTIDE SEQUENCE [LARGE SCALE GENOMIC DNA]</scope>
    <source>
        <strain evidence="4 5">NML 110608</strain>
    </source>
</reference>
<comment type="caution">
    <text evidence="4">The sequence shown here is derived from an EMBL/GenBank/DDBJ whole genome shotgun (WGS) entry which is preliminary data.</text>
</comment>
<evidence type="ECO:0000256" key="1">
    <source>
        <dbReference type="ARBA" id="ARBA00023125"/>
    </source>
</evidence>
<dbReference type="InterPro" id="IPR009057">
    <property type="entry name" value="Homeodomain-like_sf"/>
</dbReference>
<evidence type="ECO:0000313" key="4">
    <source>
        <dbReference type="EMBL" id="ODM06251.1"/>
    </source>
</evidence>
<dbReference type="EMBL" id="MCGH01000002">
    <property type="protein sequence ID" value="ODM06251.1"/>
    <property type="molecule type" value="Genomic_DNA"/>
</dbReference>
<keyword evidence="1 2" id="KW-0238">DNA-binding</keyword>
<dbReference type="SUPFAM" id="SSF46689">
    <property type="entry name" value="Homeodomain-like"/>
    <property type="match status" value="1"/>
</dbReference>
<dbReference type="AlphaFoldDB" id="A0A1E3ACT2"/>
<gene>
    <name evidence="4" type="ORF">BEI61_02140</name>
</gene>
<proteinExistence type="predicted"/>
<name>A0A1E3ACT2_9FIRM</name>
<dbReference type="InterPro" id="IPR001647">
    <property type="entry name" value="HTH_TetR"/>
</dbReference>
<feature type="domain" description="HTH tetR-type" evidence="3">
    <location>
        <begin position="5"/>
        <end position="65"/>
    </location>
</feature>
<organism evidence="4 5">
    <name type="scientific">Eisenbergiella tayi</name>
    <dbReference type="NCBI Taxonomy" id="1432052"/>
    <lineage>
        <taxon>Bacteria</taxon>
        <taxon>Bacillati</taxon>
        <taxon>Bacillota</taxon>
        <taxon>Clostridia</taxon>
        <taxon>Lachnospirales</taxon>
        <taxon>Lachnospiraceae</taxon>
        <taxon>Eisenbergiella</taxon>
    </lineage>
</organism>
<dbReference type="Gene3D" id="1.10.357.10">
    <property type="entry name" value="Tetracycline Repressor, domain 2"/>
    <property type="match status" value="1"/>
</dbReference>
<dbReference type="RefSeq" id="WP_069152265.1">
    <property type="nucleotide sequence ID" value="NZ_MCGH01000002.1"/>
</dbReference>